<dbReference type="Proteomes" id="UP000887572">
    <property type="component" value="Unplaced"/>
</dbReference>
<dbReference type="WBParaSite" id="Gr19_v10_g10279.t1">
    <property type="protein sequence ID" value="Gr19_v10_g10279.t1"/>
    <property type="gene ID" value="Gr19_v10_g10279"/>
</dbReference>
<feature type="compositionally biased region" description="Basic and acidic residues" evidence="1">
    <location>
        <begin position="241"/>
        <end position="258"/>
    </location>
</feature>
<feature type="region of interest" description="Disordered" evidence="1">
    <location>
        <begin position="190"/>
        <end position="291"/>
    </location>
</feature>
<organism evidence="3 4">
    <name type="scientific">Globodera rostochiensis</name>
    <name type="common">Golden nematode worm</name>
    <name type="synonym">Heterodera rostochiensis</name>
    <dbReference type="NCBI Taxonomy" id="31243"/>
    <lineage>
        <taxon>Eukaryota</taxon>
        <taxon>Metazoa</taxon>
        <taxon>Ecdysozoa</taxon>
        <taxon>Nematoda</taxon>
        <taxon>Chromadorea</taxon>
        <taxon>Rhabditida</taxon>
        <taxon>Tylenchina</taxon>
        <taxon>Tylenchomorpha</taxon>
        <taxon>Tylenchoidea</taxon>
        <taxon>Heteroderidae</taxon>
        <taxon>Heteroderinae</taxon>
        <taxon>Globodera</taxon>
    </lineage>
</organism>
<evidence type="ECO:0000313" key="4">
    <source>
        <dbReference type="WBParaSite" id="Gr19_v10_g10279.t1"/>
    </source>
</evidence>
<feature type="compositionally biased region" description="Basic residues" evidence="1">
    <location>
        <begin position="228"/>
        <end position="240"/>
    </location>
</feature>
<reference evidence="4" key="1">
    <citation type="submission" date="2022-11" db="UniProtKB">
        <authorList>
            <consortium name="WormBaseParasite"/>
        </authorList>
    </citation>
    <scope>IDENTIFICATION</scope>
</reference>
<keyword evidence="2" id="KW-0732">Signal</keyword>
<evidence type="ECO:0000256" key="2">
    <source>
        <dbReference type="SAM" id="SignalP"/>
    </source>
</evidence>
<accession>A0A914GTK1</accession>
<feature type="compositionally biased region" description="Low complexity" evidence="1">
    <location>
        <begin position="205"/>
        <end position="219"/>
    </location>
</feature>
<sequence>MPPTFIMCLYCCCALFVLQHILTTDAVPIANANGAKTKNHKKKTASKNEHNAADTKDYDANTVLTTADNGTDSFLPTNTVANDQAANLAALVTALPTASELLEMCADMGLQLASRGLAESGKLIEKAAPYAKAASLEAGRALFAGTKEGLRLTTNYVVIPAYERWIRDLVGQCARELLLMMDPNWKMSEERAAEENNPDQNLPESDASSPKASSSSSSSNVISEWRQKNAKKIAKIRKQRVKSDQRKGKAIFIDEQRAQQKLASKKVQQNKSTNEKLKAIVEYDESESDSD</sequence>
<evidence type="ECO:0000256" key="1">
    <source>
        <dbReference type="SAM" id="MobiDB-lite"/>
    </source>
</evidence>
<name>A0A914GTK1_GLORO</name>
<feature type="chain" id="PRO_5037640941" evidence="2">
    <location>
        <begin position="27"/>
        <end position="291"/>
    </location>
</feature>
<dbReference type="AlphaFoldDB" id="A0A914GTK1"/>
<keyword evidence="3" id="KW-1185">Reference proteome</keyword>
<protein>
    <submittedName>
        <fullName evidence="4">Uncharacterized protein</fullName>
    </submittedName>
</protein>
<feature type="compositionally biased region" description="Polar residues" evidence="1">
    <location>
        <begin position="259"/>
        <end position="272"/>
    </location>
</feature>
<evidence type="ECO:0000313" key="3">
    <source>
        <dbReference type="Proteomes" id="UP000887572"/>
    </source>
</evidence>
<proteinExistence type="predicted"/>
<feature type="compositionally biased region" description="Acidic residues" evidence="1">
    <location>
        <begin position="282"/>
        <end position="291"/>
    </location>
</feature>
<feature type="signal peptide" evidence="2">
    <location>
        <begin position="1"/>
        <end position="26"/>
    </location>
</feature>